<dbReference type="AlphaFoldDB" id="A0A2P2JLD4"/>
<accession>A0A2P2JLD4</accession>
<protein>
    <submittedName>
        <fullName evidence="1">Uncharacterized protein</fullName>
    </submittedName>
</protein>
<name>A0A2P2JLD4_RHIMU</name>
<organism evidence="1">
    <name type="scientific">Rhizophora mucronata</name>
    <name type="common">Asiatic mangrove</name>
    <dbReference type="NCBI Taxonomy" id="61149"/>
    <lineage>
        <taxon>Eukaryota</taxon>
        <taxon>Viridiplantae</taxon>
        <taxon>Streptophyta</taxon>
        <taxon>Embryophyta</taxon>
        <taxon>Tracheophyta</taxon>
        <taxon>Spermatophyta</taxon>
        <taxon>Magnoliopsida</taxon>
        <taxon>eudicotyledons</taxon>
        <taxon>Gunneridae</taxon>
        <taxon>Pentapetalae</taxon>
        <taxon>rosids</taxon>
        <taxon>fabids</taxon>
        <taxon>Malpighiales</taxon>
        <taxon>Rhizophoraceae</taxon>
        <taxon>Rhizophora</taxon>
    </lineage>
</organism>
<reference evidence="1" key="1">
    <citation type="submission" date="2018-02" db="EMBL/GenBank/DDBJ databases">
        <title>Rhizophora mucronata_Transcriptome.</title>
        <authorList>
            <person name="Meera S.P."/>
            <person name="Sreeshan A."/>
            <person name="Augustine A."/>
        </authorList>
    </citation>
    <scope>NUCLEOTIDE SEQUENCE</scope>
    <source>
        <tissue evidence="1">Leaf</tissue>
    </source>
</reference>
<sequence length="56" mass="6694">MMLEKKHENNMFRKMIYENNIFPCMSDMTKEPWGQITNSRRINNHSFSNLLSLGSQ</sequence>
<dbReference type="EMBL" id="GGEC01013789">
    <property type="protein sequence ID" value="MBW94272.1"/>
    <property type="molecule type" value="Transcribed_RNA"/>
</dbReference>
<proteinExistence type="predicted"/>
<evidence type="ECO:0000313" key="1">
    <source>
        <dbReference type="EMBL" id="MBW94272.1"/>
    </source>
</evidence>